<evidence type="ECO:0000313" key="11">
    <source>
        <dbReference type="Proteomes" id="UP000003163"/>
    </source>
</evidence>
<gene>
    <name evidence="10" type="ORF">EDEG_02459</name>
</gene>
<evidence type="ECO:0000256" key="7">
    <source>
        <dbReference type="ARBA" id="ARBA00022989"/>
    </source>
</evidence>
<dbReference type="SUPFAM" id="SSF103473">
    <property type="entry name" value="MFS general substrate transporter"/>
    <property type="match status" value="1"/>
</dbReference>
<dbReference type="Proteomes" id="UP000003163">
    <property type="component" value="Unassembled WGS sequence"/>
</dbReference>
<evidence type="ECO:0000256" key="5">
    <source>
        <dbReference type="ARBA" id="ARBA00022741"/>
    </source>
</evidence>
<keyword evidence="6 9" id="KW-0067">ATP-binding</keyword>
<dbReference type="EMBL" id="AFBI03000044">
    <property type="protein sequence ID" value="EJW03154.1"/>
    <property type="molecule type" value="Genomic_DNA"/>
</dbReference>
<dbReference type="Pfam" id="PF03219">
    <property type="entry name" value="TLC"/>
    <property type="match status" value="1"/>
</dbReference>
<keyword evidence="5 9" id="KW-0547">Nucleotide-binding</keyword>
<feature type="transmembrane region" description="Helical" evidence="9">
    <location>
        <begin position="374"/>
        <end position="396"/>
    </location>
</feature>
<dbReference type="OrthoDB" id="2190844at2759"/>
<evidence type="ECO:0000256" key="4">
    <source>
        <dbReference type="ARBA" id="ARBA00022692"/>
    </source>
</evidence>
<sequence length="557" mass="62623">MEEPQRRNLPTEDEIEEEANARCAWPRSIFKVAECEKPKFYRMSGMFFLIAYVYSVLRDTKDAVVMERQEPTSISFLKTLFVTPCSILFVFIIQKALMNKSVGNVLKASTLVFGVYFVIYSLVLLPLQSVIEPSIFWAKDLFGSGKMAVRGLQPVLAFMLTINFWTSSLLYVTSELWGNLILSLLFMSFANDVCSFKQSLRFVPIFYIISNLGLFLSGLSMLLFCTIQDNASYNINQYTINGIFFLGGCICLLIYFIQKDLEINILPIKIFQETSVRRKKSKKKVSMAEALKQMMKSQFLLQICFVVLAYNICTNLIDTTFKCTMKAYALANNQTISSSVMRTQAVNQIIISTSVITLLSTPFSRIVQIFGWRYAGFITPLWAITCCFLVLFLSIYNTGTMGTNSFSLVNTIVGGAPSLLGYERFFGMIAAGGLKTAKYAAFDISVEALSMRISKDDRATAKGIYAGIFGKLGKTMGSVITIVILGITNAVDIRCASQFSFAIILGMCALWMYAIKYLGFRYNESIENNFEIDLEESKNLKQKLADAQGDMPEKIKE</sequence>
<dbReference type="GO" id="GO:0005524">
    <property type="term" value="F:ATP binding"/>
    <property type="evidence" value="ECO:0007669"/>
    <property type="project" value="UniProtKB-KW"/>
</dbReference>
<dbReference type="HOGENOM" id="CLU_023964_1_0_1"/>
<proteinExistence type="inferred from homology"/>
<comment type="caution">
    <text evidence="10">The sequence shown here is derived from an EMBL/GenBank/DDBJ whole genome shotgun (WGS) entry which is preliminary data.</text>
</comment>
<evidence type="ECO:0000256" key="6">
    <source>
        <dbReference type="ARBA" id="ARBA00022840"/>
    </source>
</evidence>
<feature type="transmembrane region" description="Helical" evidence="9">
    <location>
        <begin position="77"/>
        <end position="98"/>
    </location>
</feature>
<comment type="similarity">
    <text evidence="2 9">Belongs to the ADP/ATP translocase tlc family.</text>
</comment>
<evidence type="ECO:0000256" key="8">
    <source>
        <dbReference type="ARBA" id="ARBA00023136"/>
    </source>
</evidence>
<organism evidence="10 11">
    <name type="scientific">Edhazardia aedis (strain USNM 41457)</name>
    <name type="common">Microsporidian parasite</name>
    <dbReference type="NCBI Taxonomy" id="1003232"/>
    <lineage>
        <taxon>Eukaryota</taxon>
        <taxon>Fungi</taxon>
        <taxon>Fungi incertae sedis</taxon>
        <taxon>Microsporidia</taxon>
        <taxon>Edhazardia</taxon>
    </lineage>
</organism>
<keyword evidence="11" id="KW-1185">Reference proteome</keyword>
<dbReference type="OMA" id="RKVIWPI"/>
<dbReference type="AlphaFoldDB" id="J9D6L3"/>
<evidence type="ECO:0000256" key="9">
    <source>
        <dbReference type="RuleBase" id="RU363121"/>
    </source>
</evidence>
<evidence type="ECO:0000256" key="3">
    <source>
        <dbReference type="ARBA" id="ARBA00022448"/>
    </source>
</evidence>
<feature type="transmembrane region" description="Helical" evidence="9">
    <location>
        <begin position="463"/>
        <end position="487"/>
    </location>
</feature>
<accession>J9D6L3</accession>
<keyword evidence="4 9" id="KW-0812">Transmembrane</keyword>
<feature type="transmembrane region" description="Helical" evidence="9">
    <location>
        <begin position="238"/>
        <end position="257"/>
    </location>
</feature>
<name>J9D6L3_EDHAE</name>
<keyword evidence="3 9" id="KW-0813">Transport</keyword>
<evidence type="ECO:0000256" key="1">
    <source>
        <dbReference type="ARBA" id="ARBA00004141"/>
    </source>
</evidence>
<dbReference type="PANTHER" id="PTHR31187">
    <property type="match status" value="1"/>
</dbReference>
<keyword evidence="8 9" id="KW-0472">Membrane</keyword>
<dbReference type="GO" id="GO:0005471">
    <property type="term" value="F:ATP:ADP antiporter activity"/>
    <property type="evidence" value="ECO:0007669"/>
    <property type="project" value="InterPro"/>
</dbReference>
<reference evidence="11" key="2">
    <citation type="submission" date="2015-07" db="EMBL/GenBank/DDBJ databases">
        <title>Contrasting host-pathogen interactions and genome evolution in two generalist and specialist microsporidian pathogens of mosquitoes.</title>
        <authorList>
            <consortium name="The Broad Institute Genomics Platform"/>
            <consortium name="The Broad Institute Genome Sequencing Center for Infectious Disease"/>
            <person name="Cuomo C.A."/>
            <person name="Sanscrainte N.D."/>
            <person name="Goldberg J.M."/>
            <person name="Heiman D."/>
            <person name="Young S."/>
            <person name="Zeng Q."/>
            <person name="Becnel J.J."/>
            <person name="Birren B.W."/>
        </authorList>
    </citation>
    <scope>NUCLEOTIDE SEQUENCE [LARGE SCALE GENOMIC DNA]</scope>
    <source>
        <strain evidence="11">USNM 41457</strain>
    </source>
</reference>
<keyword evidence="7 9" id="KW-1133">Transmembrane helix</keyword>
<dbReference type="VEuPathDB" id="MicrosporidiaDB:EDEG_02459"/>
<dbReference type="STRING" id="1003232.J9D6L3"/>
<evidence type="ECO:0000313" key="10">
    <source>
        <dbReference type="EMBL" id="EJW03154.1"/>
    </source>
</evidence>
<feature type="transmembrane region" description="Helical" evidence="9">
    <location>
        <begin position="299"/>
        <end position="317"/>
    </location>
</feature>
<feature type="transmembrane region" description="Helical" evidence="9">
    <location>
        <begin position="205"/>
        <end position="226"/>
    </location>
</feature>
<dbReference type="InterPro" id="IPR036259">
    <property type="entry name" value="MFS_trans_sf"/>
</dbReference>
<dbReference type="InterPro" id="IPR004667">
    <property type="entry name" value="ADP_ATP_car_bac_type"/>
</dbReference>
<dbReference type="PANTHER" id="PTHR31187:SF1">
    <property type="entry name" value="ADP,ATP CARRIER PROTEIN 1"/>
    <property type="match status" value="1"/>
</dbReference>
<dbReference type="InParanoid" id="J9D6L3"/>
<feature type="transmembrane region" description="Helical" evidence="9">
    <location>
        <begin position="40"/>
        <end position="57"/>
    </location>
</feature>
<comment type="subcellular location">
    <subcellularLocation>
        <location evidence="1 9">Membrane</location>
        <topology evidence="1 9">Multi-pass membrane protein</topology>
    </subcellularLocation>
</comment>
<evidence type="ECO:0000256" key="2">
    <source>
        <dbReference type="ARBA" id="ARBA00007127"/>
    </source>
</evidence>
<dbReference type="GO" id="GO:0016020">
    <property type="term" value="C:membrane"/>
    <property type="evidence" value="ECO:0007669"/>
    <property type="project" value="UniProtKB-SubCell"/>
</dbReference>
<feature type="transmembrane region" description="Helical" evidence="9">
    <location>
        <begin position="110"/>
        <end position="131"/>
    </location>
</feature>
<reference evidence="10 11" key="1">
    <citation type="submission" date="2011-08" db="EMBL/GenBank/DDBJ databases">
        <authorList>
            <person name="Liu Z.J."/>
            <person name="Shi F.L."/>
            <person name="Lu J.Q."/>
            <person name="Li M."/>
            <person name="Wang Z.L."/>
        </authorList>
    </citation>
    <scope>NUCLEOTIDE SEQUENCE [LARGE SCALE GENOMIC DNA]</scope>
    <source>
        <strain evidence="10 11">USNM 41457</strain>
    </source>
</reference>
<protein>
    <recommendedName>
        <fullName evidence="9">ADP,ATP carrier protein</fullName>
    </recommendedName>
</protein>
<feature type="transmembrane region" description="Helical" evidence="9">
    <location>
        <begin position="499"/>
        <end position="518"/>
    </location>
</feature>